<dbReference type="AlphaFoldDB" id="A0A419S5I1"/>
<sequence>MLKLIKDLPAHVVGVEATNEVTADDLKNVLIPALDENVKQYGKINYLLILHTDVQNWSAGAWLQDMWAGLKNFTAWNRIAVVTDQEMVEKFTDGFSLVTPGEAKGFKLSEEQEARSWISRLF</sequence>
<accession>A0A419S5I1</accession>
<name>A0A419S5I1_9SPHI</name>
<comment type="caution">
    <text evidence="1">The sequence shown here is derived from an EMBL/GenBank/DDBJ whole genome shotgun (WGS) entry which is preliminary data.</text>
</comment>
<protein>
    <recommendedName>
        <fullName evidence="3">STAS/SEC14 domain-containing protein</fullName>
    </recommendedName>
</protein>
<dbReference type="Pfam" id="PF11964">
    <property type="entry name" value="SpoIIAA-like"/>
    <property type="match status" value="1"/>
</dbReference>
<gene>
    <name evidence="1" type="ORF">BCY91_04135</name>
</gene>
<organism evidence="1 2">
    <name type="scientific">Pelobium manganitolerans</name>
    <dbReference type="NCBI Taxonomy" id="1842495"/>
    <lineage>
        <taxon>Bacteria</taxon>
        <taxon>Pseudomonadati</taxon>
        <taxon>Bacteroidota</taxon>
        <taxon>Sphingobacteriia</taxon>
        <taxon>Sphingobacteriales</taxon>
        <taxon>Sphingobacteriaceae</taxon>
        <taxon>Pelobium</taxon>
    </lineage>
</organism>
<dbReference type="InterPro" id="IPR021866">
    <property type="entry name" value="SpoIIAA-like"/>
</dbReference>
<dbReference type="InterPro" id="IPR036513">
    <property type="entry name" value="STAS_dom_sf"/>
</dbReference>
<dbReference type="EMBL" id="MBTA01000023">
    <property type="protein sequence ID" value="RKD16087.1"/>
    <property type="molecule type" value="Genomic_DNA"/>
</dbReference>
<dbReference type="OrthoDB" id="555504at2"/>
<keyword evidence="2" id="KW-1185">Reference proteome</keyword>
<evidence type="ECO:0000313" key="2">
    <source>
        <dbReference type="Proteomes" id="UP000283433"/>
    </source>
</evidence>
<proteinExistence type="predicted"/>
<evidence type="ECO:0008006" key="3">
    <source>
        <dbReference type="Google" id="ProtNLM"/>
    </source>
</evidence>
<evidence type="ECO:0000313" key="1">
    <source>
        <dbReference type="EMBL" id="RKD16087.1"/>
    </source>
</evidence>
<reference evidence="1 2" key="1">
    <citation type="submission" date="2016-07" db="EMBL/GenBank/DDBJ databases">
        <title>Genome of Pelobium manganitolerans.</title>
        <authorList>
            <person name="Wu S."/>
            <person name="Wang G."/>
        </authorList>
    </citation>
    <scope>NUCLEOTIDE SEQUENCE [LARGE SCALE GENOMIC DNA]</scope>
    <source>
        <strain evidence="1 2">YS-25</strain>
    </source>
</reference>
<dbReference type="SUPFAM" id="SSF52091">
    <property type="entry name" value="SpoIIaa-like"/>
    <property type="match status" value="1"/>
</dbReference>
<dbReference type="InterPro" id="IPR038396">
    <property type="entry name" value="SpoIIAA-like_sf"/>
</dbReference>
<dbReference type="RefSeq" id="WP_120181582.1">
    <property type="nucleotide sequence ID" value="NZ_MBTA01000023.1"/>
</dbReference>
<dbReference type="Gene3D" id="3.40.50.10600">
    <property type="entry name" value="SpoIIaa-like domains"/>
    <property type="match status" value="1"/>
</dbReference>
<dbReference type="Proteomes" id="UP000283433">
    <property type="component" value="Unassembled WGS sequence"/>
</dbReference>